<evidence type="ECO:0000313" key="2">
    <source>
        <dbReference type="EMBL" id="KAL0434745.1"/>
    </source>
</evidence>
<dbReference type="EMBL" id="JACGWJ010000002">
    <property type="protein sequence ID" value="KAL0434745.1"/>
    <property type="molecule type" value="Genomic_DNA"/>
</dbReference>
<organism evidence="2">
    <name type="scientific">Sesamum radiatum</name>
    <name type="common">Black benniseed</name>
    <dbReference type="NCBI Taxonomy" id="300843"/>
    <lineage>
        <taxon>Eukaryota</taxon>
        <taxon>Viridiplantae</taxon>
        <taxon>Streptophyta</taxon>
        <taxon>Embryophyta</taxon>
        <taxon>Tracheophyta</taxon>
        <taxon>Spermatophyta</taxon>
        <taxon>Magnoliopsida</taxon>
        <taxon>eudicotyledons</taxon>
        <taxon>Gunneridae</taxon>
        <taxon>Pentapetalae</taxon>
        <taxon>asterids</taxon>
        <taxon>lamiids</taxon>
        <taxon>Lamiales</taxon>
        <taxon>Pedaliaceae</taxon>
        <taxon>Sesamum</taxon>
    </lineage>
</organism>
<name>A0AAW2W3Q5_SESRA</name>
<dbReference type="Gene3D" id="3.30.420.10">
    <property type="entry name" value="Ribonuclease H-like superfamily/Ribonuclease H"/>
    <property type="match status" value="1"/>
</dbReference>
<dbReference type="InterPro" id="IPR036397">
    <property type="entry name" value="RNaseH_sf"/>
</dbReference>
<dbReference type="PROSITE" id="PS50994">
    <property type="entry name" value="INTEGRASE"/>
    <property type="match status" value="1"/>
</dbReference>
<dbReference type="PANTHER" id="PTHR35046">
    <property type="entry name" value="ZINC KNUCKLE (CCHC-TYPE) FAMILY PROTEIN"/>
    <property type="match status" value="1"/>
</dbReference>
<gene>
    <name evidence="2" type="ORF">Sradi_0182400</name>
</gene>
<proteinExistence type="predicted"/>
<reference evidence="2" key="1">
    <citation type="submission" date="2020-06" db="EMBL/GenBank/DDBJ databases">
        <authorList>
            <person name="Li T."/>
            <person name="Hu X."/>
            <person name="Zhang T."/>
            <person name="Song X."/>
            <person name="Zhang H."/>
            <person name="Dai N."/>
            <person name="Sheng W."/>
            <person name="Hou X."/>
            <person name="Wei L."/>
        </authorList>
    </citation>
    <scope>NUCLEOTIDE SEQUENCE</scope>
    <source>
        <strain evidence="2">G02</strain>
        <tissue evidence="2">Leaf</tissue>
    </source>
</reference>
<protein>
    <submittedName>
        <fullName evidence="2">Transposon Ty3-G Gag-Pol polyprotein</fullName>
    </submittedName>
</protein>
<reference evidence="2" key="2">
    <citation type="journal article" date="2024" name="Plant">
        <title>Genomic evolution and insights into agronomic trait innovations of Sesamum species.</title>
        <authorList>
            <person name="Miao H."/>
            <person name="Wang L."/>
            <person name="Qu L."/>
            <person name="Liu H."/>
            <person name="Sun Y."/>
            <person name="Le M."/>
            <person name="Wang Q."/>
            <person name="Wei S."/>
            <person name="Zheng Y."/>
            <person name="Lin W."/>
            <person name="Duan Y."/>
            <person name="Cao H."/>
            <person name="Xiong S."/>
            <person name="Wang X."/>
            <person name="Wei L."/>
            <person name="Li C."/>
            <person name="Ma Q."/>
            <person name="Ju M."/>
            <person name="Zhao R."/>
            <person name="Li G."/>
            <person name="Mu C."/>
            <person name="Tian Q."/>
            <person name="Mei H."/>
            <person name="Zhang T."/>
            <person name="Gao T."/>
            <person name="Zhang H."/>
        </authorList>
    </citation>
    <scope>NUCLEOTIDE SEQUENCE</scope>
    <source>
        <strain evidence="2">G02</strain>
    </source>
</reference>
<accession>A0AAW2W3Q5</accession>
<feature type="domain" description="Integrase catalytic" evidence="1">
    <location>
        <begin position="42"/>
        <end position="145"/>
    </location>
</feature>
<comment type="caution">
    <text evidence="2">The sequence shown here is derived from an EMBL/GenBank/DDBJ whole genome shotgun (WGS) entry which is preliminary data.</text>
</comment>
<dbReference type="SUPFAM" id="SSF53098">
    <property type="entry name" value="Ribonuclease H-like"/>
    <property type="match status" value="1"/>
</dbReference>
<evidence type="ECO:0000259" key="1">
    <source>
        <dbReference type="PROSITE" id="PS50994"/>
    </source>
</evidence>
<dbReference type="GO" id="GO:0003676">
    <property type="term" value="F:nucleic acid binding"/>
    <property type="evidence" value="ECO:0007669"/>
    <property type="project" value="InterPro"/>
</dbReference>
<dbReference type="InterPro" id="IPR012337">
    <property type="entry name" value="RNaseH-like_sf"/>
</dbReference>
<dbReference type="InterPro" id="IPR001584">
    <property type="entry name" value="Integrase_cat-core"/>
</dbReference>
<dbReference type="GO" id="GO:0015074">
    <property type="term" value="P:DNA integration"/>
    <property type="evidence" value="ECO:0007669"/>
    <property type="project" value="InterPro"/>
</dbReference>
<dbReference type="PANTHER" id="PTHR35046:SF26">
    <property type="entry name" value="RNA-DIRECTED DNA POLYMERASE"/>
    <property type="match status" value="1"/>
</dbReference>
<dbReference type="AlphaFoldDB" id="A0AAW2W3Q5"/>
<sequence length="145" mass="16530">MRWCRGPTIGRRCGMMWRHTSHLFDLSAGQGRPSEEGWFATTLAIPMRPWRVSLWTYISGLPKVGDLGSIIVVVDRLSKYATFIAARNRYAEGTAHLFFKHIIKYWGLPRIIVSDRILVSPGLLDRALQNPRIQLSMSSSYHSTV</sequence>